<keyword evidence="3" id="KW-1185">Reference proteome</keyword>
<protein>
    <submittedName>
        <fullName evidence="2">Uncharacterized protein</fullName>
    </submittedName>
</protein>
<name>A0A445DVV4_ARAHY</name>
<sequence length="89" mass="9969">MMRQFFGGKETLSDFCREEKKGEKGYGGKGKEEEEEDDGSSVDEENQGLFCPLVHEEKNSKNAAPFQANPLMNGLSPPGYLDCQEIEFD</sequence>
<evidence type="ECO:0000256" key="1">
    <source>
        <dbReference type="SAM" id="MobiDB-lite"/>
    </source>
</evidence>
<feature type="compositionally biased region" description="Basic and acidic residues" evidence="1">
    <location>
        <begin position="17"/>
        <end position="32"/>
    </location>
</feature>
<gene>
    <name evidence="2" type="ORF">Ahy_A03g013631</name>
</gene>
<evidence type="ECO:0000313" key="3">
    <source>
        <dbReference type="Proteomes" id="UP000289738"/>
    </source>
</evidence>
<feature type="compositionally biased region" description="Acidic residues" evidence="1">
    <location>
        <begin position="33"/>
        <end position="46"/>
    </location>
</feature>
<organism evidence="2 3">
    <name type="scientific">Arachis hypogaea</name>
    <name type="common">Peanut</name>
    <dbReference type="NCBI Taxonomy" id="3818"/>
    <lineage>
        <taxon>Eukaryota</taxon>
        <taxon>Viridiplantae</taxon>
        <taxon>Streptophyta</taxon>
        <taxon>Embryophyta</taxon>
        <taxon>Tracheophyta</taxon>
        <taxon>Spermatophyta</taxon>
        <taxon>Magnoliopsida</taxon>
        <taxon>eudicotyledons</taxon>
        <taxon>Gunneridae</taxon>
        <taxon>Pentapetalae</taxon>
        <taxon>rosids</taxon>
        <taxon>fabids</taxon>
        <taxon>Fabales</taxon>
        <taxon>Fabaceae</taxon>
        <taxon>Papilionoideae</taxon>
        <taxon>50 kb inversion clade</taxon>
        <taxon>dalbergioids sensu lato</taxon>
        <taxon>Dalbergieae</taxon>
        <taxon>Pterocarpus clade</taxon>
        <taxon>Arachis</taxon>
    </lineage>
</organism>
<accession>A0A445DVV4</accession>
<comment type="caution">
    <text evidence="2">The sequence shown here is derived from an EMBL/GenBank/DDBJ whole genome shotgun (WGS) entry which is preliminary data.</text>
</comment>
<feature type="region of interest" description="Disordered" evidence="1">
    <location>
        <begin position="17"/>
        <end position="47"/>
    </location>
</feature>
<reference evidence="2 3" key="1">
    <citation type="submission" date="2019-01" db="EMBL/GenBank/DDBJ databases">
        <title>Sequencing of cultivated peanut Arachis hypogaea provides insights into genome evolution and oil improvement.</title>
        <authorList>
            <person name="Chen X."/>
        </authorList>
    </citation>
    <scope>NUCLEOTIDE SEQUENCE [LARGE SCALE GENOMIC DNA]</scope>
    <source>
        <strain evidence="3">cv. Fuhuasheng</strain>
        <tissue evidence="2">Leaves</tissue>
    </source>
</reference>
<evidence type="ECO:0000313" key="2">
    <source>
        <dbReference type="EMBL" id="RYR67303.1"/>
    </source>
</evidence>
<dbReference type="EMBL" id="SDMP01000003">
    <property type="protein sequence ID" value="RYR67303.1"/>
    <property type="molecule type" value="Genomic_DNA"/>
</dbReference>
<dbReference type="Proteomes" id="UP000289738">
    <property type="component" value="Chromosome A03"/>
</dbReference>
<dbReference type="AlphaFoldDB" id="A0A445DVV4"/>
<proteinExistence type="predicted"/>